<comment type="similarity">
    <text evidence="3 9">Belongs to the peptidase S26 family.</text>
</comment>
<dbReference type="EMBL" id="AVBG01000004">
    <property type="protein sequence ID" value="KGP91826.1"/>
    <property type="molecule type" value="Genomic_DNA"/>
</dbReference>
<reference evidence="11 12" key="1">
    <citation type="submission" date="2013-08" db="EMBL/GenBank/DDBJ databases">
        <title>Genome of Pontibacillus chungwhensis.</title>
        <authorList>
            <person name="Wang Q."/>
            <person name="Wang G."/>
        </authorList>
    </citation>
    <scope>NUCLEOTIDE SEQUENCE [LARGE SCALE GENOMIC DNA]</scope>
    <source>
        <strain evidence="11 12">BH030062</strain>
    </source>
</reference>
<dbReference type="EC" id="3.4.21.89" evidence="4 8"/>
<dbReference type="PROSITE" id="PS00761">
    <property type="entry name" value="SPASE_I_3"/>
    <property type="match status" value="1"/>
</dbReference>
<feature type="active site" evidence="7">
    <location>
        <position position="41"/>
    </location>
</feature>
<evidence type="ECO:0000256" key="5">
    <source>
        <dbReference type="ARBA" id="ARBA00022670"/>
    </source>
</evidence>
<comment type="subcellular location">
    <subcellularLocation>
        <location evidence="2">Cell membrane</location>
        <topology evidence="2">Single-pass type II membrane protein</topology>
    </subcellularLocation>
    <subcellularLocation>
        <location evidence="9">Membrane</location>
        <topology evidence="9">Single-pass type II membrane protein</topology>
    </subcellularLocation>
</comment>
<dbReference type="OrthoDB" id="9802919at2"/>
<organism evidence="11 12">
    <name type="scientific">Pontibacillus chungwhensis BH030062</name>
    <dbReference type="NCBI Taxonomy" id="1385513"/>
    <lineage>
        <taxon>Bacteria</taxon>
        <taxon>Bacillati</taxon>
        <taxon>Bacillota</taxon>
        <taxon>Bacilli</taxon>
        <taxon>Bacillales</taxon>
        <taxon>Bacillaceae</taxon>
        <taxon>Pontibacillus</taxon>
    </lineage>
</organism>
<dbReference type="AlphaFoldDB" id="A0A0A2UZ83"/>
<evidence type="ECO:0000256" key="6">
    <source>
        <dbReference type="ARBA" id="ARBA00022801"/>
    </source>
</evidence>
<dbReference type="InterPro" id="IPR036286">
    <property type="entry name" value="LexA/Signal_pep-like_sf"/>
</dbReference>
<dbReference type="PROSITE" id="PS00501">
    <property type="entry name" value="SPASE_I_1"/>
    <property type="match status" value="1"/>
</dbReference>
<gene>
    <name evidence="11" type="ORF">N780_15805</name>
</gene>
<comment type="caution">
    <text evidence="11">The sequence shown here is derived from an EMBL/GenBank/DDBJ whole genome shotgun (WGS) entry which is preliminary data.</text>
</comment>
<dbReference type="GO" id="GO:0006465">
    <property type="term" value="P:signal peptide processing"/>
    <property type="evidence" value="ECO:0007669"/>
    <property type="project" value="InterPro"/>
</dbReference>
<sequence length="205" mass="23450">MSGKRIVLEIFSWSKVIVFVLVFSVAITTFLLQPFKVSGESMEPTLDGVDLKEGDMKGDRLWVFKSAYTLGQQPEYKDVVVVDNRLDEKRTVKDKLLESPVVNMVFGDKNQDNYWVKRVIGEPGDTIEYKNGDLYRNGKVLEEAYIKEEMLSSFEKVVVPEGHVFVMGDNRNNSHDSRAVGSIPVDHLVGQVFLRFYPFDQLKTF</sequence>
<dbReference type="Pfam" id="PF10502">
    <property type="entry name" value="Peptidase_S26"/>
    <property type="match status" value="1"/>
</dbReference>
<dbReference type="SUPFAM" id="SSF51306">
    <property type="entry name" value="LexA/Signal peptidase"/>
    <property type="match status" value="1"/>
</dbReference>
<feature type="active site" evidence="7">
    <location>
        <position position="117"/>
    </location>
</feature>
<dbReference type="GO" id="GO:0005886">
    <property type="term" value="C:plasma membrane"/>
    <property type="evidence" value="ECO:0007669"/>
    <property type="project" value="UniProtKB-SubCell"/>
</dbReference>
<dbReference type="InterPro" id="IPR019756">
    <property type="entry name" value="Pept_S26A_signal_pept_1_Ser-AS"/>
</dbReference>
<comment type="catalytic activity">
    <reaction evidence="1 8">
        <text>Cleavage of hydrophobic, N-terminal signal or leader sequences from secreted and periplasmic proteins.</text>
        <dbReference type="EC" id="3.4.21.89"/>
    </reaction>
</comment>
<evidence type="ECO:0000313" key="11">
    <source>
        <dbReference type="EMBL" id="KGP91826.1"/>
    </source>
</evidence>
<dbReference type="GO" id="GO:0009003">
    <property type="term" value="F:signal peptidase activity"/>
    <property type="evidence" value="ECO:0007669"/>
    <property type="project" value="UniProtKB-EC"/>
</dbReference>
<evidence type="ECO:0000313" key="12">
    <source>
        <dbReference type="Proteomes" id="UP000030153"/>
    </source>
</evidence>
<keyword evidence="8" id="KW-1133">Transmembrane helix</keyword>
<evidence type="ECO:0000256" key="3">
    <source>
        <dbReference type="ARBA" id="ARBA00009370"/>
    </source>
</evidence>
<evidence type="ECO:0000256" key="4">
    <source>
        <dbReference type="ARBA" id="ARBA00013208"/>
    </source>
</evidence>
<keyword evidence="12" id="KW-1185">Reference proteome</keyword>
<evidence type="ECO:0000256" key="7">
    <source>
        <dbReference type="PIRSR" id="PIRSR600223-1"/>
    </source>
</evidence>
<evidence type="ECO:0000256" key="9">
    <source>
        <dbReference type="RuleBase" id="RU362042"/>
    </source>
</evidence>
<evidence type="ECO:0000259" key="10">
    <source>
        <dbReference type="Pfam" id="PF10502"/>
    </source>
</evidence>
<feature type="domain" description="Peptidase S26" evidence="10">
    <location>
        <begin position="11"/>
        <end position="197"/>
    </location>
</feature>
<evidence type="ECO:0000256" key="8">
    <source>
        <dbReference type="RuleBase" id="RU003993"/>
    </source>
</evidence>
<evidence type="ECO:0000256" key="2">
    <source>
        <dbReference type="ARBA" id="ARBA00004401"/>
    </source>
</evidence>
<keyword evidence="5 8" id="KW-0645">Protease</keyword>
<dbReference type="RefSeq" id="WP_036781892.1">
    <property type="nucleotide sequence ID" value="NZ_AVBG01000004.1"/>
</dbReference>
<dbReference type="PANTHER" id="PTHR43390">
    <property type="entry name" value="SIGNAL PEPTIDASE I"/>
    <property type="match status" value="1"/>
</dbReference>
<dbReference type="PANTHER" id="PTHR43390:SF1">
    <property type="entry name" value="CHLOROPLAST PROCESSING PEPTIDASE"/>
    <property type="match status" value="1"/>
</dbReference>
<dbReference type="eggNOG" id="COG0681">
    <property type="taxonomic scope" value="Bacteria"/>
</dbReference>
<proteinExistence type="inferred from homology"/>
<dbReference type="InterPro" id="IPR019758">
    <property type="entry name" value="Pept_S26A_signal_pept_1_CS"/>
</dbReference>
<dbReference type="GO" id="GO:0004252">
    <property type="term" value="F:serine-type endopeptidase activity"/>
    <property type="evidence" value="ECO:0007669"/>
    <property type="project" value="InterPro"/>
</dbReference>
<dbReference type="CDD" id="cd06530">
    <property type="entry name" value="S26_SPase_I"/>
    <property type="match status" value="1"/>
</dbReference>
<accession>A0A0A2UZ83</accession>
<dbReference type="NCBIfam" id="TIGR02227">
    <property type="entry name" value="sigpep_I_bact"/>
    <property type="match status" value="1"/>
</dbReference>
<protein>
    <recommendedName>
        <fullName evidence="4 8">Signal peptidase I</fullName>
        <ecNumber evidence="4 8">3.4.21.89</ecNumber>
    </recommendedName>
</protein>
<dbReference type="InterPro" id="IPR000223">
    <property type="entry name" value="Pept_S26A_signal_pept_1"/>
</dbReference>
<keyword evidence="6 8" id="KW-0378">Hydrolase</keyword>
<dbReference type="InterPro" id="IPR019533">
    <property type="entry name" value="Peptidase_S26"/>
</dbReference>
<dbReference type="Gene3D" id="2.10.109.10">
    <property type="entry name" value="Umud Fragment, subunit A"/>
    <property type="match status" value="1"/>
</dbReference>
<dbReference type="STRING" id="1385513.N780_15805"/>
<evidence type="ECO:0000256" key="1">
    <source>
        <dbReference type="ARBA" id="ARBA00000677"/>
    </source>
</evidence>
<dbReference type="Proteomes" id="UP000030153">
    <property type="component" value="Unassembled WGS sequence"/>
</dbReference>
<keyword evidence="8" id="KW-0812">Transmembrane</keyword>
<dbReference type="PROSITE" id="PS00760">
    <property type="entry name" value="SPASE_I_2"/>
    <property type="match status" value="1"/>
</dbReference>
<dbReference type="PRINTS" id="PR00727">
    <property type="entry name" value="LEADERPTASE"/>
</dbReference>
<keyword evidence="8" id="KW-0472">Membrane</keyword>
<name>A0A0A2UZ83_9BACI</name>
<dbReference type="InterPro" id="IPR019757">
    <property type="entry name" value="Pept_S26A_signal_pept_1_Lys-AS"/>
</dbReference>
<feature type="transmembrane region" description="Helical" evidence="8">
    <location>
        <begin position="12"/>
        <end position="32"/>
    </location>
</feature>